<comment type="similarity">
    <text evidence="1 4">Belongs to the glycosyl hydrolase 2 family.</text>
</comment>
<dbReference type="EMBL" id="JBHULV010000051">
    <property type="protein sequence ID" value="MFD2733019.1"/>
    <property type="molecule type" value="Genomic_DNA"/>
</dbReference>
<sequence length="789" mass="89673">MFKSIFVFFISLIFIQASSAQTQLFNQDWEFVKDVDTIINQNLFNRNSTVNWQKISIPHTANIEPIEKVKQQWQGFAFYRKFFVISASDKGKHIAIKFDGAMQEADVYINGQKIQNHKGGYLPFYVDVTKLVNYGAENVILVRLDNRDNPIIPPGKPIADLDFNYYSGIYRNVWFIKKKQLHISDAVAANRKAGGGLLVHYKNVSSSSATMTVQTEVENGGEGERTASIRTKLLDAKGKVVAFNRIPLALDIREKDFETFTQVIEIQNPQLWSPTHPYLYTLRVEVLEKGKVVDMEEIKTGIRSLKIEAGSLTLNDEKITIRGTNRHQEYPYVGNALSDNAQYRDAYKIKQAGFNFVRSSHYPHANSFLDACDELGILVMDAIPGWQFVGKEAFIENSYQDTRDMMRRDRNHPSIIMWEASLNESGMSKAYMKKTHEIVHEELPFDDTYSAGWIDDAYDVFLPARQHGKYPVYWKNYKKDKPFLIAEYGDWEYYAGNAGFNQKDYQNLKKDEKTSRQLRAFGQKRLLQQALNYQESHNDNFYNKAIGDANWLIFDYKRGYADDIESSGIMDIVRLPKFAFYFYQSQSIPEKNSKSEFNKPMVFIANYWQNIGDSTVKVYSNCKEVELFLNGKSLGKQKADSDKYSTNLAYPPFTFSIKNFEAGTLSAVAYQIDGTVIKHSVSTPKTPSKINLIVDYSGKNIKAGVNDLVFVYAEILDENGTIIPDATNAIEFEIQGDAENVAPKLVKAEAGIAAILLKAGSKPGKIKVIAKSEGLVEGQLMIKSFKSSK</sequence>
<gene>
    <name evidence="11" type="ORF">ACFSSE_15015</name>
</gene>
<dbReference type="PRINTS" id="PR00132">
    <property type="entry name" value="GLHYDRLASE2"/>
</dbReference>
<dbReference type="Pfam" id="PF16355">
    <property type="entry name" value="DUF4982"/>
    <property type="match status" value="1"/>
</dbReference>
<dbReference type="Pfam" id="PF00703">
    <property type="entry name" value="Glyco_hydro_2"/>
    <property type="match status" value="1"/>
</dbReference>
<dbReference type="InterPro" id="IPR040605">
    <property type="entry name" value="Glyco_hydro2_dom5"/>
</dbReference>
<feature type="domain" description="Glycoside hydrolase family 2 immunoglobulin-like beta-sandwich" evidence="6">
    <location>
        <begin position="204"/>
        <end position="303"/>
    </location>
</feature>
<feature type="chain" id="PRO_5045262023" evidence="5">
    <location>
        <begin position="20"/>
        <end position="789"/>
    </location>
</feature>
<dbReference type="RefSeq" id="WP_379041649.1">
    <property type="nucleotide sequence ID" value="NZ_JBHSKW010000016.1"/>
</dbReference>
<dbReference type="InterPro" id="IPR051913">
    <property type="entry name" value="GH2_Domain-Containing"/>
</dbReference>
<dbReference type="Gene3D" id="3.20.20.80">
    <property type="entry name" value="Glycosidases"/>
    <property type="match status" value="1"/>
</dbReference>
<dbReference type="InterPro" id="IPR006104">
    <property type="entry name" value="Glyco_hydro_2_N"/>
</dbReference>
<evidence type="ECO:0000259" key="8">
    <source>
        <dbReference type="Pfam" id="PF02837"/>
    </source>
</evidence>
<feature type="domain" description="Glycosyl hydrolases family 2 sugar binding" evidence="8">
    <location>
        <begin position="74"/>
        <end position="178"/>
    </location>
</feature>
<keyword evidence="2 4" id="KW-0378">Hydrolase</keyword>
<evidence type="ECO:0000256" key="3">
    <source>
        <dbReference type="ARBA" id="ARBA00023295"/>
    </source>
</evidence>
<feature type="domain" description="DUF4982" evidence="9">
    <location>
        <begin position="615"/>
        <end position="677"/>
    </location>
</feature>
<dbReference type="SUPFAM" id="SSF49785">
    <property type="entry name" value="Galactose-binding domain-like"/>
    <property type="match status" value="1"/>
</dbReference>
<dbReference type="PANTHER" id="PTHR42732:SF1">
    <property type="entry name" value="BETA-MANNOSIDASE"/>
    <property type="match status" value="1"/>
</dbReference>
<dbReference type="InterPro" id="IPR036156">
    <property type="entry name" value="Beta-gal/glucu_dom_sf"/>
</dbReference>
<reference evidence="12" key="1">
    <citation type="journal article" date="2019" name="Int. J. Syst. Evol. Microbiol.">
        <title>The Global Catalogue of Microorganisms (GCM) 10K type strain sequencing project: providing services to taxonomists for standard genome sequencing and annotation.</title>
        <authorList>
            <consortium name="The Broad Institute Genomics Platform"/>
            <consortium name="The Broad Institute Genome Sequencing Center for Infectious Disease"/>
            <person name="Wu L."/>
            <person name="Ma J."/>
        </authorList>
    </citation>
    <scope>NUCLEOTIDE SEQUENCE [LARGE SCALE GENOMIC DNA]</scope>
    <source>
        <strain evidence="12">KCTC 42456</strain>
    </source>
</reference>
<protein>
    <submittedName>
        <fullName evidence="11">Glycoside hydrolase family 2 TIM barrel-domain containing protein</fullName>
    </submittedName>
</protein>
<proteinExistence type="inferred from homology"/>
<dbReference type="Pfam" id="PF02837">
    <property type="entry name" value="Glyco_hydro_2_N"/>
    <property type="match status" value="1"/>
</dbReference>
<evidence type="ECO:0000259" key="10">
    <source>
        <dbReference type="Pfam" id="PF18565"/>
    </source>
</evidence>
<dbReference type="Gene3D" id="2.60.40.10">
    <property type="entry name" value="Immunoglobulins"/>
    <property type="match status" value="3"/>
</dbReference>
<dbReference type="InterPro" id="IPR023230">
    <property type="entry name" value="Glyco_hydro_2_CS"/>
</dbReference>
<accession>A0ABW5TVW0</accession>
<dbReference type="InterPro" id="IPR006102">
    <property type="entry name" value="Ig-like_GH2"/>
</dbReference>
<evidence type="ECO:0000256" key="1">
    <source>
        <dbReference type="ARBA" id="ARBA00007401"/>
    </source>
</evidence>
<dbReference type="Gene3D" id="2.60.120.260">
    <property type="entry name" value="Galactose-binding domain-like"/>
    <property type="match status" value="1"/>
</dbReference>
<evidence type="ECO:0000259" key="7">
    <source>
        <dbReference type="Pfam" id="PF02836"/>
    </source>
</evidence>
<comment type="caution">
    <text evidence="11">The sequence shown here is derived from an EMBL/GenBank/DDBJ whole genome shotgun (WGS) entry which is preliminary data.</text>
</comment>
<feature type="domain" description="Glycoside hydrolase family 2 catalytic" evidence="7">
    <location>
        <begin position="306"/>
        <end position="512"/>
    </location>
</feature>
<feature type="signal peptide" evidence="5">
    <location>
        <begin position="1"/>
        <end position="19"/>
    </location>
</feature>
<dbReference type="Pfam" id="PF18565">
    <property type="entry name" value="Glyco_hydro2_C5"/>
    <property type="match status" value="1"/>
</dbReference>
<dbReference type="InterPro" id="IPR032311">
    <property type="entry name" value="DUF4982"/>
</dbReference>
<evidence type="ECO:0000256" key="5">
    <source>
        <dbReference type="SAM" id="SignalP"/>
    </source>
</evidence>
<dbReference type="PANTHER" id="PTHR42732">
    <property type="entry name" value="BETA-GALACTOSIDASE"/>
    <property type="match status" value="1"/>
</dbReference>
<dbReference type="Proteomes" id="UP001597546">
    <property type="component" value="Unassembled WGS sequence"/>
</dbReference>
<dbReference type="InterPro" id="IPR017853">
    <property type="entry name" value="GH"/>
</dbReference>
<keyword evidence="3 4" id="KW-0326">Glycosidase</keyword>
<dbReference type="SUPFAM" id="SSF51445">
    <property type="entry name" value="(Trans)glycosidases"/>
    <property type="match status" value="1"/>
</dbReference>
<evidence type="ECO:0000259" key="9">
    <source>
        <dbReference type="Pfam" id="PF16355"/>
    </source>
</evidence>
<dbReference type="SUPFAM" id="SSF49303">
    <property type="entry name" value="beta-Galactosidase/glucuronidase domain"/>
    <property type="match status" value="1"/>
</dbReference>
<evidence type="ECO:0000313" key="11">
    <source>
        <dbReference type="EMBL" id="MFD2733019.1"/>
    </source>
</evidence>
<dbReference type="InterPro" id="IPR008979">
    <property type="entry name" value="Galactose-bd-like_sf"/>
</dbReference>
<evidence type="ECO:0000256" key="4">
    <source>
        <dbReference type="RuleBase" id="RU361154"/>
    </source>
</evidence>
<organism evidence="11 12">
    <name type="scientific">Pedobacter alpinus</name>
    <dbReference type="NCBI Taxonomy" id="1590643"/>
    <lineage>
        <taxon>Bacteria</taxon>
        <taxon>Pseudomonadati</taxon>
        <taxon>Bacteroidota</taxon>
        <taxon>Sphingobacteriia</taxon>
        <taxon>Sphingobacteriales</taxon>
        <taxon>Sphingobacteriaceae</taxon>
        <taxon>Pedobacter</taxon>
    </lineage>
</organism>
<evidence type="ECO:0000259" key="6">
    <source>
        <dbReference type="Pfam" id="PF00703"/>
    </source>
</evidence>
<evidence type="ECO:0000256" key="2">
    <source>
        <dbReference type="ARBA" id="ARBA00022801"/>
    </source>
</evidence>
<keyword evidence="5" id="KW-0732">Signal</keyword>
<dbReference type="GO" id="GO:0016787">
    <property type="term" value="F:hydrolase activity"/>
    <property type="evidence" value="ECO:0007669"/>
    <property type="project" value="UniProtKB-KW"/>
</dbReference>
<feature type="domain" description="Glycoside hydrolase family 2" evidence="10">
    <location>
        <begin position="698"/>
        <end position="779"/>
    </location>
</feature>
<dbReference type="InterPro" id="IPR006103">
    <property type="entry name" value="Glyco_hydro_2_cat"/>
</dbReference>
<dbReference type="InterPro" id="IPR006101">
    <property type="entry name" value="Glyco_hydro_2"/>
</dbReference>
<name>A0ABW5TVW0_9SPHI</name>
<keyword evidence="12" id="KW-1185">Reference proteome</keyword>
<evidence type="ECO:0000313" key="12">
    <source>
        <dbReference type="Proteomes" id="UP001597546"/>
    </source>
</evidence>
<dbReference type="InterPro" id="IPR013783">
    <property type="entry name" value="Ig-like_fold"/>
</dbReference>
<dbReference type="PROSITE" id="PS00719">
    <property type="entry name" value="GLYCOSYL_HYDROL_F2_1"/>
    <property type="match status" value="1"/>
</dbReference>
<dbReference type="Pfam" id="PF02836">
    <property type="entry name" value="Glyco_hydro_2_C"/>
    <property type="match status" value="1"/>
</dbReference>